<reference evidence="9" key="1">
    <citation type="submission" date="2021-04" db="EMBL/GenBank/DDBJ databases">
        <authorList>
            <consortium name="Wellcome Sanger Institute Data Sharing"/>
        </authorList>
    </citation>
    <scope>NUCLEOTIDE SEQUENCE [LARGE SCALE GENOMIC DNA]</scope>
</reference>
<feature type="region of interest" description="Disordered" evidence="5">
    <location>
        <begin position="177"/>
        <end position="229"/>
    </location>
</feature>
<evidence type="ECO:0000256" key="5">
    <source>
        <dbReference type="SAM" id="MobiDB-lite"/>
    </source>
</evidence>
<feature type="compositionally biased region" description="Acidic residues" evidence="5">
    <location>
        <begin position="522"/>
        <end position="532"/>
    </location>
</feature>
<feature type="domain" description="RPAP1/MINIYO-like TPR repeats" evidence="8">
    <location>
        <begin position="1128"/>
        <end position="1353"/>
    </location>
</feature>
<dbReference type="CTD" id="26015"/>
<dbReference type="InterPro" id="IPR016024">
    <property type="entry name" value="ARM-type_fold"/>
</dbReference>
<evidence type="ECO:0000313" key="9">
    <source>
        <dbReference type="Ensembl" id="ENSENLP00000034471.1"/>
    </source>
</evidence>
<protein>
    <recommendedName>
        <fullName evidence="11">RNA polymerase II associated protein 1</fullName>
    </recommendedName>
</protein>
<feature type="region of interest" description="Disordered" evidence="5">
    <location>
        <begin position="522"/>
        <end position="548"/>
    </location>
</feature>
<feature type="domain" description="RPAP1 N-terminal" evidence="7">
    <location>
        <begin position="232"/>
        <end position="271"/>
    </location>
</feature>
<evidence type="ECO:0000256" key="1">
    <source>
        <dbReference type="ARBA" id="ARBA00004123"/>
    </source>
</evidence>
<evidence type="ECO:0000259" key="7">
    <source>
        <dbReference type="Pfam" id="PF08621"/>
    </source>
</evidence>
<sequence>MLRRPKPTDSEADLLREQEQFLTSGVPSAANVVRRPDKRRGEAGGGGGLTGSSAGSQKDVVTIDDLPDQLPSLTPAPPKKSRFKASRVTFEDEDAEERLDRHDTHISAVLSKIVERDTSSTPISLPAFTGMAFPKVMHHSETSSQVPLSSTGGKKSIFARQIAAQRLKEGKVPLQFAPETARTLRPGEQNLPPDVRMDTDQTDASEPPSVSGPRLVSGHGLGGPGSSRDTMRIHMENQAKIQEMSQSEILEEQKKLLSQLDPRLVEFVRSHKAQSILSSDSASRHPEGKSSKENFPLEGVIRESDSSGAAVLPHKPAEIEMEEEREEELSPPLAVTEVDLLVKPKKEWVHMDKLEPEKLKWMRDLPAPRKKDTKKAMQARFDFSGSLIPPTEDLPTHLGLHHHGEEPERAGYSLQELFLLSRSQVIQQRSLALSTLANILSKARAGEFTSVLKGNVMATLLDAGLLFLLRFALDDSVEGVMSAAAHALKALLVCTEDEECLDYTFSWFHGLASFPLLPSAPEEEDEEDEELDESMKQTAKEKEERKSDHDVARQDVVKGLLKIKLLPRLRYILEVIRPSPRVVQDILDILIRIARHSSASAIQVLGCPRLMETVMSEFLPTSWTAPASPLPHSVYGFPLANAMKFLRVLATSGRHACARLLNSLGVRERLSCLLGAEPPELLLEPAEALRITTEAYRFWAVAAGYGQACNLYIDLYSALMKALQSVHQAVNPSDPFLSLQLQRVLALLSLLTQVTHTAGCHQELQAGMVSSQGEECLPPPEVSWGHVTGLQASLVGHLKGFVKSLDNPVERDCSLALIPAYLVYLEAYYRQLTKQNCFKPVDTLQELEQLTSEVLFPLFSHHVVQSLMKNLRSSSVVCNVQSGHQDPETTPNLPGLVCAGWRDRPGLVVPSSPFPLLTGLGLLVQTITGIHKGLSCKFTGLLLSEPVIGYLRSCSQASPTVSHNRAWLLRHEHHLLYLLLQLACKLVPVEPEIARYASLYHQVALVLLPWLLPGSEYLTHELLCTILFNKDFISEGHSGGPEAVELGELKLHEGTPHHPSPSLQTVGALLREACVQLPSIRGCFLTHLAHLESSVLVSQDALLGRNPWINSHLLPELTGPILPSDWSFLPLISLYERAGVSEGGGLAVKELPQGALQVVTHCLQWLLLLEVWREEALKVIPPVAKLARLSCVFLSSSDLFLERPVQKLTWGLFRLLTRHSRLDSLDLNIPPPGLASFQDLYSSLLAQYEAVSFGDQLFGCWVLLPLQRRYSATMRLAVFGEHVGMLRSLGVTLEQLSIPLKRFTSPPEDSLPLLRLYFRSLVTGTLKHCWCPVLYVVALSHVNSFVFSQDAAAQEVEAARHSMLRKVYYLTDEVLRNHLLLFHLPQQHSELGFDMYEQLPPIRAKRLESVLRLQDSNDCKGD</sequence>
<feature type="domain" description="RPAP1 C-terminal" evidence="6">
    <location>
        <begin position="378"/>
        <end position="443"/>
    </location>
</feature>
<keyword evidence="10" id="KW-1185">Reference proteome</keyword>
<dbReference type="InterPro" id="IPR013930">
    <property type="entry name" value="RPAP1_N"/>
</dbReference>
<dbReference type="PANTHER" id="PTHR21483">
    <property type="entry name" value="RNA POLYMERASE II-ASSOCIATED PROTEIN 1"/>
    <property type="match status" value="1"/>
</dbReference>
<keyword evidence="4" id="KW-0539">Nucleus</keyword>
<gene>
    <name evidence="9" type="primary">rpap1</name>
</gene>
<dbReference type="Pfam" id="PF08621">
    <property type="entry name" value="RPAP1_N"/>
    <property type="match status" value="1"/>
</dbReference>
<dbReference type="OMA" id="KYFLQCV"/>
<evidence type="ECO:0000256" key="2">
    <source>
        <dbReference type="ARBA" id="ARBA00009953"/>
    </source>
</evidence>
<name>A0A665VS14_ECHNA</name>
<dbReference type="InParanoid" id="A0A665VS14"/>
<organism evidence="9 10">
    <name type="scientific">Echeneis naucrates</name>
    <name type="common">Live sharksucker</name>
    <dbReference type="NCBI Taxonomy" id="173247"/>
    <lineage>
        <taxon>Eukaryota</taxon>
        <taxon>Metazoa</taxon>
        <taxon>Chordata</taxon>
        <taxon>Craniata</taxon>
        <taxon>Vertebrata</taxon>
        <taxon>Euteleostomi</taxon>
        <taxon>Actinopterygii</taxon>
        <taxon>Neopterygii</taxon>
        <taxon>Teleostei</taxon>
        <taxon>Neoteleostei</taxon>
        <taxon>Acanthomorphata</taxon>
        <taxon>Carangaria</taxon>
        <taxon>Carangiformes</taxon>
        <taxon>Echeneidae</taxon>
        <taxon>Echeneis</taxon>
    </lineage>
</organism>
<dbReference type="Ensembl" id="ENSENLT00000035415.1">
    <property type="protein sequence ID" value="ENSENLP00000034471.1"/>
    <property type="gene ID" value="ENSENLG00000014719.1"/>
</dbReference>
<dbReference type="GO" id="GO:0006366">
    <property type="term" value="P:transcription by RNA polymerase II"/>
    <property type="evidence" value="ECO:0007669"/>
    <property type="project" value="InterPro"/>
</dbReference>
<dbReference type="Pfam" id="PF25766">
    <property type="entry name" value="TPR_RPAP1"/>
    <property type="match status" value="1"/>
</dbReference>
<evidence type="ECO:0000259" key="6">
    <source>
        <dbReference type="Pfam" id="PF08620"/>
    </source>
</evidence>
<dbReference type="Proteomes" id="UP000472264">
    <property type="component" value="Chromosome 22"/>
</dbReference>
<feature type="region of interest" description="Disordered" evidence="5">
    <location>
        <begin position="274"/>
        <end position="296"/>
    </location>
</feature>
<dbReference type="RefSeq" id="XP_029350382.1">
    <property type="nucleotide sequence ID" value="XM_029494522.1"/>
</dbReference>
<dbReference type="OrthoDB" id="348201at2759"/>
<dbReference type="GeneID" id="115036354"/>
<evidence type="ECO:0000256" key="4">
    <source>
        <dbReference type="ARBA" id="ARBA00023242"/>
    </source>
</evidence>
<keyword evidence="3" id="KW-0804">Transcription</keyword>
<evidence type="ECO:0000259" key="8">
    <source>
        <dbReference type="Pfam" id="PF25766"/>
    </source>
</evidence>
<dbReference type="InterPro" id="IPR057989">
    <property type="entry name" value="TPR_RPAP1/MINIYO-like"/>
</dbReference>
<dbReference type="InterPro" id="IPR039913">
    <property type="entry name" value="RPAP1/Rba50"/>
</dbReference>
<dbReference type="InterPro" id="IPR013929">
    <property type="entry name" value="RPAP1_C"/>
</dbReference>
<dbReference type="PANTHER" id="PTHR21483:SF18">
    <property type="entry name" value="RNA POLYMERASE II-ASSOCIATED PROTEIN 1"/>
    <property type="match status" value="1"/>
</dbReference>
<feature type="region of interest" description="Disordered" evidence="5">
    <location>
        <begin position="20"/>
        <end position="96"/>
    </location>
</feature>
<comment type="similarity">
    <text evidence="2">Belongs to the RPAP1 family.</text>
</comment>
<dbReference type="Pfam" id="PF08620">
    <property type="entry name" value="RPAP1_C"/>
    <property type="match status" value="1"/>
</dbReference>
<evidence type="ECO:0000256" key="3">
    <source>
        <dbReference type="ARBA" id="ARBA00023163"/>
    </source>
</evidence>
<feature type="compositionally biased region" description="Basic and acidic residues" evidence="5">
    <location>
        <begin position="533"/>
        <end position="548"/>
    </location>
</feature>
<dbReference type="SUPFAM" id="SSF48371">
    <property type="entry name" value="ARM repeat"/>
    <property type="match status" value="1"/>
</dbReference>
<feature type="compositionally biased region" description="Basic and acidic residues" evidence="5">
    <location>
        <begin position="282"/>
        <end position="292"/>
    </location>
</feature>
<reference evidence="9" key="2">
    <citation type="submission" date="2025-08" db="UniProtKB">
        <authorList>
            <consortium name="Ensembl"/>
        </authorList>
    </citation>
    <scope>IDENTIFICATION</scope>
</reference>
<evidence type="ECO:0000313" key="10">
    <source>
        <dbReference type="Proteomes" id="UP000472264"/>
    </source>
</evidence>
<reference evidence="9" key="3">
    <citation type="submission" date="2025-09" db="UniProtKB">
        <authorList>
            <consortium name="Ensembl"/>
        </authorList>
    </citation>
    <scope>IDENTIFICATION</scope>
</reference>
<proteinExistence type="inferred from homology"/>
<dbReference type="RefSeq" id="XP_029350381.1">
    <property type="nucleotide sequence ID" value="XM_029494521.1"/>
</dbReference>
<comment type="subcellular location">
    <subcellularLocation>
        <location evidence="1">Nucleus</location>
    </subcellularLocation>
</comment>
<evidence type="ECO:0008006" key="11">
    <source>
        <dbReference type="Google" id="ProtNLM"/>
    </source>
</evidence>
<accession>A0A665VS14</accession>